<dbReference type="Proteomes" id="UP000717328">
    <property type="component" value="Unassembled WGS sequence"/>
</dbReference>
<gene>
    <name evidence="3" type="ORF">H0H81_008356</name>
</gene>
<reference evidence="3" key="1">
    <citation type="submission" date="2021-02" db="EMBL/GenBank/DDBJ databases">
        <authorList>
            <person name="Nieuwenhuis M."/>
            <person name="Van De Peppel L.J.J."/>
        </authorList>
    </citation>
    <scope>NUCLEOTIDE SEQUENCE</scope>
    <source>
        <strain evidence="3">D49</strain>
    </source>
</reference>
<dbReference type="PANTHER" id="PTHR43798">
    <property type="entry name" value="MONOACYLGLYCEROL LIPASE"/>
    <property type="match status" value="1"/>
</dbReference>
<evidence type="ECO:0000313" key="4">
    <source>
        <dbReference type="Proteomes" id="UP000717328"/>
    </source>
</evidence>
<dbReference type="AlphaFoldDB" id="A0A9P7GIZ2"/>
<organism evidence="3 4">
    <name type="scientific">Sphagnurus paluster</name>
    <dbReference type="NCBI Taxonomy" id="117069"/>
    <lineage>
        <taxon>Eukaryota</taxon>
        <taxon>Fungi</taxon>
        <taxon>Dikarya</taxon>
        <taxon>Basidiomycota</taxon>
        <taxon>Agaricomycotina</taxon>
        <taxon>Agaricomycetes</taxon>
        <taxon>Agaricomycetidae</taxon>
        <taxon>Agaricales</taxon>
        <taxon>Tricholomatineae</taxon>
        <taxon>Lyophyllaceae</taxon>
        <taxon>Sphagnurus</taxon>
    </lineage>
</organism>
<feature type="region of interest" description="Disordered" evidence="1">
    <location>
        <begin position="1"/>
        <end position="31"/>
    </location>
</feature>
<feature type="domain" description="AB hydrolase-1" evidence="2">
    <location>
        <begin position="13"/>
        <end position="221"/>
    </location>
</feature>
<dbReference type="Gene3D" id="3.40.50.1820">
    <property type="entry name" value="alpha/beta hydrolase"/>
    <property type="match status" value="1"/>
</dbReference>
<protein>
    <recommendedName>
        <fullName evidence="2">AB hydrolase-1 domain-containing protein</fullName>
    </recommendedName>
</protein>
<proteinExistence type="predicted"/>
<evidence type="ECO:0000256" key="1">
    <source>
        <dbReference type="SAM" id="MobiDB-lite"/>
    </source>
</evidence>
<dbReference type="EMBL" id="JABCKI010000231">
    <property type="protein sequence ID" value="KAG5651519.1"/>
    <property type="molecule type" value="Genomic_DNA"/>
</dbReference>
<dbReference type="Pfam" id="PF00561">
    <property type="entry name" value="Abhydrolase_1"/>
    <property type="match status" value="1"/>
</dbReference>
<comment type="caution">
    <text evidence="3">The sequence shown here is derived from an EMBL/GenBank/DDBJ whole genome shotgun (WGS) entry which is preliminary data.</text>
</comment>
<keyword evidence="4" id="KW-1185">Reference proteome</keyword>
<dbReference type="GO" id="GO:0016020">
    <property type="term" value="C:membrane"/>
    <property type="evidence" value="ECO:0007669"/>
    <property type="project" value="TreeGrafter"/>
</dbReference>
<dbReference type="InterPro" id="IPR029058">
    <property type="entry name" value="AB_hydrolase_fold"/>
</dbReference>
<feature type="compositionally biased region" description="Basic and acidic residues" evidence="1">
    <location>
        <begin position="1"/>
        <end position="18"/>
    </location>
</feature>
<accession>A0A9P7GIZ2</accession>
<dbReference type="OrthoDB" id="408373at2759"/>
<evidence type="ECO:0000259" key="2">
    <source>
        <dbReference type="Pfam" id="PF00561"/>
    </source>
</evidence>
<reference evidence="3" key="2">
    <citation type="submission" date="2021-10" db="EMBL/GenBank/DDBJ databases">
        <title>Phylogenomics reveals ancestral predisposition of the termite-cultivated fungus Termitomyces towards a domesticated lifestyle.</title>
        <authorList>
            <person name="Auxier B."/>
            <person name="Grum-Grzhimaylo A."/>
            <person name="Cardenas M.E."/>
            <person name="Lodge J.D."/>
            <person name="Laessoe T."/>
            <person name="Pedersen O."/>
            <person name="Smith M.E."/>
            <person name="Kuyper T.W."/>
            <person name="Franco-Molano E.A."/>
            <person name="Baroni T.J."/>
            <person name="Aanen D.K."/>
        </authorList>
    </citation>
    <scope>NUCLEOTIDE SEQUENCE</scope>
    <source>
        <strain evidence="3">D49</strain>
    </source>
</reference>
<dbReference type="SUPFAM" id="SSF53474">
    <property type="entry name" value="alpha/beta-Hydrolases"/>
    <property type="match status" value="1"/>
</dbReference>
<name>A0A9P7GIZ2_9AGAR</name>
<dbReference type="PANTHER" id="PTHR43798:SF33">
    <property type="entry name" value="HYDROLASE, PUTATIVE (AFU_ORTHOLOGUE AFUA_2G14860)-RELATED"/>
    <property type="match status" value="1"/>
</dbReference>
<dbReference type="InterPro" id="IPR000073">
    <property type="entry name" value="AB_hydrolase_1"/>
</dbReference>
<sequence length="239" mass="25541">MDRLQGKNESKVRFDTRGHGLSGKPSVPESYSSDKYADDLKAIMAGFNLKKPFFAGWSLGGAIGADIAANFETPLPFSGLIWLAGLPYLGDILNKVATPTVLSFLPGLQDATNVTAALQTRIDFIDTLSSQSELVPYATKLAWLGSAVHLPPAAATLALGRTQNPDPLIAQGKAGWPLLIIHGSSDLQIDGDAVIENMAPLFKNVEANLIKGAGHIPFYDDEPAVAKLILDWTERMSGK</sequence>
<evidence type="ECO:0000313" key="3">
    <source>
        <dbReference type="EMBL" id="KAG5651519.1"/>
    </source>
</evidence>
<dbReference type="InterPro" id="IPR050266">
    <property type="entry name" value="AB_hydrolase_sf"/>
</dbReference>